<evidence type="ECO:0000256" key="1">
    <source>
        <dbReference type="SAM" id="Phobius"/>
    </source>
</evidence>
<feature type="transmembrane region" description="Helical" evidence="1">
    <location>
        <begin position="49"/>
        <end position="71"/>
    </location>
</feature>
<dbReference type="InterPro" id="IPR009339">
    <property type="entry name" value="DUF998"/>
</dbReference>
<feature type="transmembrane region" description="Helical" evidence="1">
    <location>
        <begin position="174"/>
        <end position="192"/>
    </location>
</feature>
<sequence length="200" mass="22720">MTQRQAALPGLVAPILFWVTYLALAALRPEYSLLTKAVSELGSVDAPRKVLWNVLGYVLPGLLIVLFSWGLSRHMATAKKSKLPAYSLLLSGLFMALAGIFPGDFENRQTLTMLLHTIGSFGSYIFFLMAAFSFPAVMRTSIYWKDAIKPTLLFTWLTILFGAWPFVFQDFPAVGQRLVFFFYFAWVYYVALKFYKQPQK</sequence>
<dbReference type="AlphaFoldDB" id="A0A839GC54"/>
<proteinExistence type="predicted"/>
<dbReference type="EMBL" id="JACJIQ010000002">
    <property type="protein sequence ID" value="MBA9075910.1"/>
    <property type="molecule type" value="Genomic_DNA"/>
</dbReference>
<name>A0A839GC54_9BACT</name>
<dbReference type="PANTHER" id="PTHR42241">
    <property type="entry name" value="HYPOTHETICAL MEMBRANE PROTEIN, CONSERVED, DUF998 FAMILY"/>
    <property type="match status" value="1"/>
</dbReference>
<dbReference type="Pfam" id="PF06197">
    <property type="entry name" value="DUF998"/>
    <property type="match status" value="1"/>
</dbReference>
<dbReference type="RefSeq" id="WP_182511654.1">
    <property type="nucleotide sequence ID" value="NZ_JACJIQ010000002.1"/>
</dbReference>
<feature type="transmembrane region" description="Helical" evidence="1">
    <location>
        <begin position="150"/>
        <end position="168"/>
    </location>
</feature>
<keyword evidence="1" id="KW-0472">Membrane</keyword>
<comment type="caution">
    <text evidence="2">The sequence shown here is derived from an EMBL/GenBank/DDBJ whole genome shotgun (WGS) entry which is preliminary data.</text>
</comment>
<dbReference type="PANTHER" id="PTHR42241:SF2">
    <property type="entry name" value="HYPOTHETICAL MEMBRANE PROTEIN, CONSERVED, DUF998 FAMILY"/>
    <property type="match status" value="1"/>
</dbReference>
<keyword evidence="1" id="KW-1133">Transmembrane helix</keyword>
<keyword evidence="1" id="KW-0812">Transmembrane</keyword>
<feature type="transmembrane region" description="Helical" evidence="1">
    <location>
        <begin position="113"/>
        <end position="138"/>
    </location>
</feature>
<gene>
    <name evidence="2" type="ORF">FHS90_000612</name>
</gene>
<dbReference type="Proteomes" id="UP000563094">
    <property type="component" value="Unassembled WGS sequence"/>
</dbReference>
<reference evidence="2 3" key="1">
    <citation type="submission" date="2020-08" db="EMBL/GenBank/DDBJ databases">
        <title>Genomic Encyclopedia of Type Strains, Phase IV (KMG-IV): sequencing the most valuable type-strain genomes for metagenomic binning, comparative biology and taxonomic classification.</title>
        <authorList>
            <person name="Goeker M."/>
        </authorList>
    </citation>
    <scope>NUCLEOTIDE SEQUENCE [LARGE SCALE GENOMIC DNA]</scope>
    <source>
        <strain evidence="2 3">DSM 29854</strain>
    </source>
</reference>
<accession>A0A839GC54</accession>
<evidence type="ECO:0000313" key="2">
    <source>
        <dbReference type="EMBL" id="MBA9075910.1"/>
    </source>
</evidence>
<organism evidence="2 3">
    <name type="scientific">Rufibacter quisquiliarum</name>
    <dbReference type="NCBI Taxonomy" id="1549639"/>
    <lineage>
        <taxon>Bacteria</taxon>
        <taxon>Pseudomonadati</taxon>
        <taxon>Bacteroidota</taxon>
        <taxon>Cytophagia</taxon>
        <taxon>Cytophagales</taxon>
        <taxon>Hymenobacteraceae</taxon>
        <taxon>Rufibacter</taxon>
    </lineage>
</organism>
<feature type="transmembrane region" description="Helical" evidence="1">
    <location>
        <begin position="83"/>
        <end position="101"/>
    </location>
</feature>
<protein>
    <submittedName>
        <fullName evidence="2">Putative membrane protein</fullName>
    </submittedName>
</protein>
<evidence type="ECO:0000313" key="3">
    <source>
        <dbReference type="Proteomes" id="UP000563094"/>
    </source>
</evidence>
<keyword evidence="3" id="KW-1185">Reference proteome</keyword>